<gene>
    <name evidence="5" type="ORF">BWR60_00235</name>
</gene>
<feature type="domain" description="HTH luxR-type" evidence="4">
    <location>
        <begin position="149"/>
        <end position="214"/>
    </location>
</feature>
<dbReference type="SMART" id="SM00421">
    <property type="entry name" value="HTH_LUXR"/>
    <property type="match status" value="1"/>
</dbReference>
<keyword evidence="1" id="KW-0805">Transcription regulation</keyword>
<name>A0A211ZVF1_9PROT</name>
<dbReference type="GO" id="GO:0003677">
    <property type="term" value="F:DNA binding"/>
    <property type="evidence" value="ECO:0007669"/>
    <property type="project" value="UniProtKB-KW"/>
</dbReference>
<keyword evidence="6" id="KW-1185">Reference proteome</keyword>
<evidence type="ECO:0000313" key="5">
    <source>
        <dbReference type="EMBL" id="OWJ69243.1"/>
    </source>
</evidence>
<dbReference type="AlphaFoldDB" id="A0A211ZVF1"/>
<dbReference type="Proteomes" id="UP000196655">
    <property type="component" value="Unassembled WGS sequence"/>
</dbReference>
<dbReference type="CDD" id="cd06170">
    <property type="entry name" value="LuxR_C_like"/>
    <property type="match status" value="1"/>
</dbReference>
<organism evidence="5 6">
    <name type="scientific">Inquilinus limosus</name>
    <dbReference type="NCBI Taxonomy" id="171674"/>
    <lineage>
        <taxon>Bacteria</taxon>
        <taxon>Pseudomonadati</taxon>
        <taxon>Pseudomonadota</taxon>
        <taxon>Alphaproteobacteria</taxon>
        <taxon>Rhodospirillales</taxon>
        <taxon>Rhodospirillaceae</taxon>
        <taxon>Inquilinus</taxon>
    </lineage>
</organism>
<protein>
    <recommendedName>
        <fullName evidence="4">HTH luxR-type domain-containing protein</fullName>
    </recommendedName>
</protein>
<dbReference type="InterPro" id="IPR016032">
    <property type="entry name" value="Sig_transdc_resp-reg_C-effctor"/>
</dbReference>
<evidence type="ECO:0000256" key="1">
    <source>
        <dbReference type="ARBA" id="ARBA00023015"/>
    </source>
</evidence>
<accession>A0A211ZVF1</accession>
<evidence type="ECO:0000256" key="3">
    <source>
        <dbReference type="ARBA" id="ARBA00023163"/>
    </source>
</evidence>
<dbReference type="OrthoDB" id="9807052at2"/>
<dbReference type="EMBL" id="NHON01000001">
    <property type="protein sequence ID" value="OWJ69243.1"/>
    <property type="molecule type" value="Genomic_DNA"/>
</dbReference>
<dbReference type="SUPFAM" id="SSF46894">
    <property type="entry name" value="C-terminal effector domain of the bipartite response regulators"/>
    <property type="match status" value="1"/>
</dbReference>
<dbReference type="InterPro" id="IPR036388">
    <property type="entry name" value="WH-like_DNA-bd_sf"/>
</dbReference>
<dbReference type="PROSITE" id="PS00622">
    <property type="entry name" value="HTH_LUXR_1"/>
    <property type="match status" value="1"/>
</dbReference>
<dbReference type="InterPro" id="IPR000792">
    <property type="entry name" value="Tscrpt_reg_LuxR_C"/>
</dbReference>
<dbReference type="PANTHER" id="PTHR44688">
    <property type="entry name" value="DNA-BINDING TRANSCRIPTIONAL ACTIVATOR DEVR_DOSR"/>
    <property type="match status" value="1"/>
</dbReference>
<dbReference type="PRINTS" id="PR00038">
    <property type="entry name" value="HTHLUXR"/>
</dbReference>
<dbReference type="PANTHER" id="PTHR44688:SF16">
    <property type="entry name" value="DNA-BINDING TRANSCRIPTIONAL ACTIVATOR DEVR_DOSR"/>
    <property type="match status" value="1"/>
</dbReference>
<reference evidence="6" key="1">
    <citation type="submission" date="2017-05" db="EMBL/GenBank/DDBJ databases">
        <authorList>
            <person name="Macchi M."/>
            <person name="Festa S."/>
            <person name="Coppotelli B.M."/>
            <person name="Morelli I.S."/>
        </authorList>
    </citation>
    <scope>NUCLEOTIDE SEQUENCE [LARGE SCALE GENOMIC DNA]</scope>
    <source>
        <strain evidence="6">I</strain>
    </source>
</reference>
<comment type="caution">
    <text evidence="5">The sequence shown here is derived from an EMBL/GenBank/DDBJ whole genome shotgun (WGS) entry which is preliminary data.</text>
</comment>
<proteinExistence type="predicted"/>
<dbReference type="PROSITE" id="PS50043">
    <property type="entry name" value="HTH_LUXR_2"/>
    <property type="match status" value="1"/>
</dbReference>
<evidence type="ECO:0000256" key="2">
    <source>
        <dbReference type="ARBA" id="ARBA00023125"/>
    </source>
</evidence>
<evidence type="ECO:0000259" key="4">
    <source>
        <dbReference type="PROSITE" id="PS50043"/>
    </source>
</evidence>
<sequence>MRDLLDAESGALFPAGYGVPSDTAIHVGCDPAFIAPYNDYYCRISPLVPVVPHLPAGSVFANHMVVAEQDYVRSEYYNDHIRPQGKYTNLSWFDAPVGGRRGYFCLWRQRWQPAWEPAALRVLGTVGPHLGRALEIQRRLAASAPGHAPASLSGLLAPRERDCLAGVARGASSKLIGRRLGLSMHTVDAYLASARRKLKAASRSEAVAIALSAGLLDG</sequence>
<keyword evidence="3" id="KW-0804">Transcription</keyword>
<dbReference type="Pfam" id="PF00196">
    <property type="entry name" value="GerE"/>
    <property type="match status" value="1"/>
</dbReference>
<evidence type="ECO:0000313" key="6">
    <source>
        <dbReference type="Proteomes" id="UP000196655"/>
    </source>
</evidence>
<dbReference type="GO" id="GO:0006355">
    <property type="term" value="P:regulation of DNA-templated transcription"/>
    <property type="evidence" value="ECO:0007669"/>
    <property type="project" value="InterPro"/>
</dbReference>
<keyword evidence="2" id="KW-0238">DNA-binding</keyword>
<dbReference type="Gene3D" id="1.10.10.10">
    <property type="entry name" value="Winged helix-like DNA-binding domain superfamily/Winged helix DNA-binding domain"/>
    <property type="match status" value="1"/>
</dbReference>